<evidence type="ECO:0000313" key="2">
    <source>
        <dbReference type="EMBL" id="SHN86047.1"/>
    </source>
</evidence>
<evidence type="ECO:0000256" key="1">
    <source>
        <dbReference type="SAM" id="MobiDB-lite"/>
    </source>
</evidence>
<organism evidence="2 3">
    <name type="scientific">Geodermatophilus obscurus</name>
    <dbReference type="NCBI Taxonomy" id="1861"/>
    <lineage>
        <taxon>Bacteria</taxon>
        <taxon>Bacillati</taxon>
        <taxon>Actinomycetota</taxon>
        <taxon>Actinomycetes</taxon>
        <taxon>Geodermatophilales</taxon>
        <taxon>Geodermatophilaceae</taxon>
        <taxon>Geodermatophilus</taxon>
    </lineage>
</organism>
<name>A0A1M7UT02_9ACTN</name>
<dbReference type="AlphaFoldDB" id="A0A1M7UT02"/>
<feature type="region of interest" description="Disordered" evidence="1">
    <location>
        <begin position="52"/>
        <end position="89"/>
    </location>
</feature>
<accession>A0A1M7UT02</accession>
<sequence length="89" mass="9674">MLSWRTSTSRAWRGLRGFLSVQVELHERAALLARPWEEELLHWAGDGRELHGRLVPPPGRGRSTTSSGWCPGMVRTRGASPGTGAGSPA</sequence>
<dbReference type="EMBL" id="FRDM01000028">
    <property type="protein sequence ID" value="SHN86047.1"/>
    <property type="molecule type" value="Genomic_DNA"/>
</dbReference>
<dbReference type="OrthoDB" id="4773961at2"/>
<reference evidence="2 3" key="1">
    <citation type="submission" date="2016-12" db="EMBL/GenBank/DDBJ databases">
        <authorList>
            <person name="Song W.-J."/>
            <person name="Kurnit D.M."/>
        </authorList>
    </citation>
    <scope>NUCLEOTIDE SEQUENCE [LARGE SCALE GENOMIC DNA]</scope>
    <source>
        <strain evidence="2 3">DSM 43162</strain>
    </source>
</reference>
<evidence type="ECO:0000313" key="3">
    <source>
        <dbReference type="Proteomes" id="UP000184428"/>
    </source>
</evidence>
<dbReference type="RefSeq" id="WP_072920300.1">
    <property type="nucleotide sequence ID" value="NZ_FRDM01000028.1"/>
</dbReference>
<dbReference type="Proteomes" id="UP000184428">
    <property type="component" value="Unassembled WGS sequence"/>
</dbReference>
<protein>
    <submittedName>
        <fullName evidence="2">Uncharacterized protein</fullName>
    </submittedName>
</protein>
<proteinExistence type="predicted"/>
<gene>
    <name evidence="2" type="ORF">SAMN05660350_03867</name>
</gene>